<dbReference type="Proteomes" id="UP000218327">
    <property type="component" value="Unassembled WGS sequence"/>
</dbReference>
<evidence type="ECO:0000313" key="2">
    <source>
        <dbReference type="EMBL" id="PCJ23362.1"/>
    </source>
</evidence>
<evidence type="ECO:0000313" key="3">
    <source>
        <dbReference type="Proteomes" id="UP000218327"/>
    </source>
</evidence>
<name>A0A2A5AVT7_9GAMM</name>
<dbReference type="EMBL" id="NVVJ01000040">
    <property type="protein sequence ID" value="PCJ23362.1"/>
    <property type="molecule type" value="Genomic_DNA"/>
</dbReference>
<comment type="caution">
    <text evidence="2">The sequence shown here is derived from an EMBL/GenBank/DDBJ whole genome shotgun (WGS) entry which is preliminary data.</text>
</comment>
<dbReference type="AlphaFoldDB" id="A0A2A5AVT7"/>
<gene>
    <name evidence="2" type="ORF">COA96_11945</name>
</gene>
<feature type="domain" description="DUF2059" evidence="1">
    <location>
        <begin position="41"/>
        <end position="82"/>
    </location>
</feature>
<reference evidence="3" key="1">
    <citation type="submission" date="2017-08" db="EMBL/GenBank/DDBJ databases">
        <title>A dynamic microbial community with high functional redundancy inhabits the cold, oxic subseafloor aquifer.</title>
        <authorList>
            <person name="Tully B.J."/>
            <person name="Wheat C.G."/>
            <person name="Glazer B.T."/>
            <person name="Huber J.A."/>
        </authorList>
    </citation>
    <scope>NUCLEOTIDE SEQUENCE [LARGE SCALE GENOMIC DNA]</scope>
</reference>
<evidence type="ECO:0000259" key="1">
    <source>
        <dbReference type="Pfam" id="PF09832"/>
    </source>
</evidence>
<dbReference type="Pfam" id="PF09832">
    <property type="entry name" value="DUF2059"/>
    <property type="match status" value="1"/>
</dbReference>
<accession>A0A2A5AVT7</accession>
<organism evidence="2 3">
    <name type="scientific">SAR86 cluster bacterium</name>
    <dbReference type="NCBI Taxonomy" id="2030880"/>
    <lineage>
        <taxon>Bacteria</taxon>
        <taxon>Pseudomonadati</taxon>
        <taxon>Pseudomonadota</taxon>
        <taxon>Gammaproteobacteria</taxon>
        <taxon>SAR86 cluster</taxon>
    </lineage>
</organism>
<dbReference type="InterPro" id="IPR018637">
    <property type="entry name" value="DUF2059"/>
</dbReference>
<proteinExistence type="predicted"/>
<sequence length="122" mass="14111">MQFDEKKELVEKLVELTVRDIVSESDTLTKVGYKFASRMKQKIRQEQVDLRLKHFAPEQIKALLNFYDTAMGKSILENQSKIDHEIASNVSIISHEVHHQVVEDIQSEILQKNAERSSQSDT</sequence>
<protein>
    <recommendedName>
        <fullName evidence="1">DUF2059 domain-containing protein</fullName>
    </recommendedName>
</protein>